<dbReference type="InterPro" id="IPR002716">
    <property type="entry name" value="PIN_dom"/>
</dbReference>
<dbReference type="Gene3D" id="3.40.50.1010">
    <property type="entry name" value="5'-nuclease"/>
    <property type="match status" value="1"/>
</dbReference>
<organism evidence="2">
    <name type="scientific">freshwater metagenome</name>
    <dbReference type="NCBI Taxonomy" id="449393"/>
    <lineage>
        <taxon>unclassified sequences</taxon>
        <taxon>metagenomes</taxon>
        <taxon>ecological metagenomes</taxon>
    </lineage>
</organism>
<dbReference type="InterPro" id="IPR041705">
    <property type="entry name" value="PIN_Sll0205"/>
</dbReference>
<dbReference type="CDD" id="cd09872">
    <property type="entry name" value="PIN_Sll0205-like"/>
    <property type="match status" value="1"/>
</dbReference>
<dbReference type="SUPFAM" id="SSF88723">
    <property type="entry name" value="PIN domain-like"/>
    <property type="match status" value="1"/>
</dbReference>
<name>A0A6J6JFD3_9ZZZZ</name>
<protein>
    <submittedName>
        <fullName evidence="2">Unannotated protein</fullName>
    </submittedName>
</protein>
<evidence type="ECO:0000313" key="2">
    <source>
        <dbReference type="EMBL" id="CAB4634619.1"/>
    </source>
</evidence>
<feature type="domain" description="PIN" evidence="1">
    <location>
        <begin position="4"/>
        <end position="116"/>
    </location>
</feature>
<evidence type="ECO:0000313" key="3">
    <source>
        <dbReference type="EMBL" id="CAB4671062.1"/>
    </source>
</evidence>
<dbReference type="EMBL" id="CAEZWR010000132">
    <property type="protein sequence ID" value="CAB4671062.1"/>
    <property type="molecule type" value="Genomic_DNA"/>
</dbReference>
<dbReference type="EMBL" id="CAEZVB010000157">
    <property type="protein sequence ID" value="CAB4634619.1"/>
    <property type="molecule type" value="Genomic_DNA"/>
</dbReference>
<accession>A0A6J6JFD3</accession>
<sequence length="125" mass="13803">MTTYVLDTHALLWWLGGEQLSAEATAAIIDPGNEVVVSVVSGWEIAIKSSRGKLTIDGDLTDDIFTNGFDILPIRWSHASHVAALPDHHRDPFDRMLIAQCQSEGFTLISRDSHMSPYDVELLLA</sequence>
<dbReference type="AlphaFoldDB" id="A0A6J6JFD3"/>
<gene>
    <name evidence="2" type="ORF">UFOPK1908_01678</name>
    <name evidence="3" type="ORF">UFOPK2282_01082</name>
</gene>
<reference evidence="2" key="1">
    <citation type="submission" date="2020-05" db="EMBL/GenBank/DDBJ databases">
        <authorList>
            <person name="Chiriac C."/>
            <person name="Salcher M."/>
            <person name="Ghai R."/>
            <person name="Kavagutti S V."/>
        </authorList>
    </citation>
    <scope>NUCLEOTIDE SEQUENCE</scope>
</reference>
<proteinExistence type="predicted"/>
<dbReference type="PANTHER" id="PTHR36173">
    <property type="entry name" value="RIBONUCLEASE VAPC16-RELATED"/>
    <property type="match status" value="1"/>
</dbReference>
<dbReference type="InterPro" id="IPR029060">
    <property type="entry name" value="PIN-like_dom_sf"/>
</dbReference>
<evidence type="ECO:0000259" key="1">
    <source>
        <dbReference type="Pfam" id="PF01850"/>
    </source>
</evidence>
<dbReference type="InterPro" id="IPR052919">
    <property type="entry name" value="TA_system_RNase"/>
</dbReference>
<dbReference type="Pfam" id="PF01850">
    <property type="entry name" value="PIN"/>
    <property type="match status" value="1"/>
</dbReference>
<dbReference type="PANTHER" id="PTHR36173:SF2">
    <property type="entry name" value="RIBONUCLEASE VAPC16"/>
    <property type="match status" value="1"/>
</dbReference>